<dbReference type="Pfam" id="PF03965">
    <property type="entry name" value="Penicillinase_R"/>
    <property type="match status" value="1"/>
</dbReference>
<keyword evidence="2" id="KW-0805">Transcription regulation</keyword>
<dbReference type="OrthoDB" id="276583at2"/>
<sequence>MAGRKVLALTERQFAVLRVLWEHGPQTVRGLMEHMPRGDGQPYTTVLGLLQSMEKAGLVDHEKQGLTHLYRSAVSRREATGNLLSDFLTRFFHGSAEQLILGLVDADQLAPDDLRAIEARLGGEGETRPESEKAEKTDKRRRNKP</sequence>
<accession>A0A1U7CY16</accession>
<evidence type="ECO:0000313" key="7">
    <source>
        <dbReference type="Proteomes" id="UP000186309"/>
    </source>
</evidence>
<dbReference type="RefSeq" id="WP_076350105.1">
    <property type="nucleotide sequence ID" value="NZ_CP019082.1"/>
</dbReference>
<keyword evidence="4" id="KW-0804">Transcription</keyword>
<reference evidence="7" key="1">
    <citation type="submission" date="2016-12" db="EMBL/GenBank/DDBJ databases">
        <title>Comparative genomics of four Isosphaeraceae planctomycetes: a common pool of plasmids and glycoside hydrolase genes.</title>
        <authorList>
            <person name="Ivanova A."/>
        </authorList>
    </citation>
    <scope>NUCLEOTIDE SEQUENCE [LARGE SCALE GENOMIC DNA]</scope>
    <source>
        <strain evidence="7">PX4</strain>
    </source>
</reference>
<dbReference type="InterPro" id="IPR036388">
    <property type="entry name" value="WH-like_DNA-bd_sf"/>
</dbReference>
<feature type="region of interest" description="Disordered" evidence="5">
    <location>
        <begin position="117"/>
        <end position="145"/>
    </location>
</feature>
<dbReference type="InterPro" id="IPR005650">
    <property type="entry name" value="BlaI_family"/>
</dbReference>
<dbReference type="GO" id="GO:0003677">
    <property type="term" value="F:DNA binding"/>
    <property type="evidence" value="ECO:0007669"/>
    <property type="project" value="UniProtKB-KW"/>
</dbReference>
<keyword evidence="3" id="KW-0238">DNA-binding</keyword>
<dbReference type="Gene3D" id="1.10.10.10">
    <property type="entry name" value="Winged helix-like DNA-binding domain superfamily/Winged helix DNA-binding domain"/>
    <property type="match status" value="1"/>
</dbReference>
<evidence type="ECO:0000256" key="3">
    <source>
        <dbReference type="ARBA" id="ARBA00023125"/>
    </source>
</evidence>
<dbReference type="STRING" id="1387353.BSF38_05373"/>
<evidence type="ECO:0000256" key="5">
    <source>
        <dbReference type="SAM" id="MobiDB-lite"/>
    </source>
</evidence>
<dbReference type="GO" id="GO:0045892">
    <property type="term" value="P:negative regulation of DNA-templated transcription"/>
    <property type="evidence" value="ECO:0007669"/>
    <property type="project" value="InterPro"/>
</dbReference>
<gene>
    <name evidence="6" type="primary">blaI_11</name>
    <name evidence="6" type="ORF">BSF38_05373</name>
</gene>
<evidence type="ECO:0000313" key="6">
    <source>
        <dbReference type="EMBL" id="APW63796.1"/>
    </source>
</evidence>
<dbReference type="InterPro" id="IPR036390">
    <property type="entry name" value="WH_DNA-bd_sf"/>
</dbReference>
<feature type="compositionally biased region" description="Basic and acidic residues" evidence="5">
    <location>
        <begin position="117"/>
        <end position="138"/>
    </location>
</feature>
<dbReference type="PIRSF" id="PIRSF019455">
    <property type="entry name" value="CopR_AtkY"/>
    <property type="match status" value="1"/>
</dbReference>
<dbReference type="EMBL" id="CP019082">
    <property type="protein sequence ID" value="APW63796.1"/>
    <property type="molecule type" value="Genomic_DNA"/>
</dbReference>
<keyword evidence="7" id="KW-1185">Reference proteome</keyword>
<evidence type="ECO:0000256" key="1">
    <source>
        <dbReference type="ARBA" id="ARBA00011046"/>
    </source>
</evidence>
<dbReference type="AlphaFoldDB" id="A0A1U7CY16"/>
<evidence type="ECO:0000256" key="2">
    <source>
        <dbReference type="ARBA" id="ARBA00023015"/>
    </source>
</evidence>
<name>A0A1U7CY16_9BACT</name>
<protein>
    <submittedName>
        <fullName evidence="6">Penicillinase repressor</fullName>
    </submittedName>
</protein>
<dbReference type="Proteomes" id="UP000186309">
    <property type="component" value="Chromosome"/>
</dbReference>
<dbReference type="KEGG" id="pbor:BSF38_05373"/>
<comment type="similarity">
    <text evidence="1">Belongs to the BlaI transcriptional regulatory family.</text>
</comment>
<organism evidence="6 7">
    <name type="scientific">Paludisphaera borealis</name>
    <dbReference type="NCBI Taxonomy" id="1387353"/>
    <lineage>
        <taxon>Bacteria</taxon>
        <taxon>Pseudomonadati</taxon>
        <taxon>Planctomycetota</taxon>
        <taxon>Planctomycetia</taxon>
        <taxon>Isosphaerales</taxon>
        <taxon>Isosphaeraceae</taxon>
        <taxon>Paludisphaera</taxon>
    </lineage>
</organism>
<proteinExistence type="inferred from homology"/>
<dbReference type="SUPFAM" id="SSF46785">
    <property type="entry name" value="Winged helix' DNA-binding domain"/>
    <property type="match status" value="1"/>
</dbReference>
<evidence type="ECO:0000256" key="4">
    <source>
        <dbReference type="ARBA" id="ARBA00023163"/>
    </source>
</evidence>